<protein>
    <submittedName>
        <fullName evidence="2">5-oxoprolinase subunit PxpA</fullName>
    </submittedName>
</protein>
<dbReference type="Gene3D" id="3.20.20.370">
    <property type="entry name" value="Glycoside hydrolase/deacetylase"/>
    <property type="match status" value="1"/>
</dbReference>
<organism evidence="2 3">
    <name type="scientific">Saccharopolyspora gregorii</name>
    <dbReference type="NCBI Taxonomy" id="33914"/>
    <lineage>
        <taxon>Bacteria</taxon>
        <taxon>Bacillati</taxon>
        <taxon>Actinomycetota</taxon>
        <taxon>Actinomycetes</taxon>
        <taxon>Pseudonocardiales</taxon>
        <taxon>Pseudonocardiaceae</taxon>
        <taxon>Saccharopolyspora</taxon>
    </lineage>
</organism>
<dbReference type="InterPro" id="IPR011330">
    <property type="entry name" value="Glyco_hydro/deAcase_b/a-brl"/>
</dbReference>
<keyword evidence="3" id="KW-1185">Reference proteome</keyword>
<evidence type="ECO:0000313" key="3">
    <source>
        <dbReference type="Proteomes" id="UP001500483"/>
    </source>
</evidence>
<accession>A0ABP6RP85</accession>
<dbReference type="RefSeq" id="WP_344927178.1">
    <property type="nucleotide sequence ID" value="NZ_BAAAYK010000038.1"/>
</dbReference>
<evidence type="ECO:0000256" key="1">
    <source>
        <dbReference type="SAM" id="MobiDB-lite"/>
    </source>
</evidence>
<dbReference type="SUPFAM" id="SSF88713">
    <property type="entry name" value="Glycoside hydrolase/deacetylase"/>
    <property type="match status" value="1"/>
</dbReference>
<dbReference type="PANTHER" id="PTHR30292:SF0">
    <property type="entry name" value="5-OXOPROLINASE SUBUNIT A"/>
    <property type="match status" value="1"/>
</dbReference>
<feature type="region of interest" description="Disordered" evidence="1">
    <location>
        <begin position="1"/>
        <end position="23"/>
    </location>
</feature>
<comment type="caution">
    <text evidence="2">The sequence shown here is derived from an EMBL/GenBank/DDBJ whole genome shotgun (WGS) entry which is preliminary data.</text>
</comment>
<dbReference type="PANTHER" id="PTHR30292">
    <property type="entry name" value="UNCHARACTERIZED PROTEIN YBGL-RELATED"/>
    <property type="match status" value="1"/>
</dbReference>
<name>A0ABP6RP85_9PSEU</name>
<dbReference type="InterPro" id="IPR005501">
    <property type="entry name" value="LamB/YcsF/PxpA-like"/>
</dbReference>
<dbReference type="CDD" id="cd10787">
    <property type="entry name" value="LamB_YcsF_like"/>
    <property type="match status" value="1"/>
</dbReference>
<dbReference type="Proteomes" id="UP001500483">
    <property type="component" value="Unassembled WGS sequence"/>
</dbReference>
<sequence>MALTIGARPGITAGHTPSGRGRQLREVGPVQELVDLNADAGESFGRWKLGDDERVIPLVTSVNIACGWHAGDPATMRESLRIARDAGVAAGAHPGFPDLTGFGRRALALSPREAADACLYQFGALRALADELGVPITHVKPHGAFYGLTSREPDVAAAVGEAVAAAAPGVPVVLLAGATADRVAERGVPVVREAFADLDYDETGRIIIEPNPVAKDPLACAEQALAVLRGSVTSVRGTDVPVAADSICLHGDRPNAVEVARAVRDALSAAGVRLAPMRDVLAARGTGAAPAAGKAATAPA</sequence>
<reference evidence="3" key="1">
    <citation type="journal article" date="2019" name="Int. J. Syst. Evol. Microbiol.">
        <title>The Global Catalogue of Microorganisms (GCM) 10K type strain sequencing project: providing services to taxonomists for standard genome sequencing and annotation.</title>
        <authorList>
            <consortium name="The Broad Institute Genomics Platform"/>
            <consortium name="The Broad Institute Genome Sequencing Center for Infectious Disease"/>
            <person name="Wu L."/>
            <person name="Ma J."/>
        </authorList>
    </citation>
    <scope>NUCLEOTIDE SEQUENCE [LARGE SCALE GENOMIC DNA]</scope>
    <source>
        <strain evidence="3">JCM 9687</strain>
    </source>
</reference>
<evidence type="ECO:0000313" key="2">
    <source>
        <dbReference type="EMBL" id="GAA3358307.1"/>
    </source>
</evidence>
<dbReference type="NCBIfam" id="NF003814">
    <property type="entry name" value="PRK05406.1-3"/>
    <property type="match status" value="1"/>
</dbReference>
<dbReference type="EMBL" id="BAAAYK010000038">
    <property type="protein sequence ID" value="GAA3358307.1"/>
    <property type="molecule type" value="Genomic_DNA"/>
</dbReference>
<gene>
    <name evidence="2" type="ORF">GCM10020366_29860</name>
</gene>
<dbReference type="NCBIfam" id="NF003816">
    <property type="entry name" value="PRK05406.1-5"/>
    <property type="match status" value="1"/>
</dbReference>
<dbReference type="Pfam" id="PF03746">
    <property type="entry name" value="LamB_YcsF"/>
    <property type="match status" value="1"/>
</dbReference>
<proteinExistence type="predicted"/>